<evidence type="ECO:0000256" key="3">
    <source>
        <dbReference type="SAM" id="Phobius"/>
    </source>
</evidence>
<organism evidence="4 5">
    <name type="scientific">Furfurilactobacillus curtus</name>
    <dbReference type="NCBI Taxonomy" id="1746200"/>
    <lineage>
        <taxon>Bacteria</taxon>
        <taxon>Bacillati</taxon>
        <taxon>Bacillota</taxon>
        <taxon>Bacilli</taxon>
        <taxon>Lactobacillales</taxon>
        <taxon>Lactobacillaceae</taxon>
        <taxon>Furfurilactobacillus</taxon>
    </lineage>
</organism>
<keyword evidence="5" id="KW-1185">Reference proteome</keyword>
<dbReference type="PANTHER" id="PTHR37815:SF3">
    <property type="entry name" value="UPF0397 PROTEIN SPR0429"/>
    <property type="match status" value="1"/>
</dbReference>
<dbReference type="Gene3D" id="1.10.1760.20">
    <property type="match status" value="1"/>
</dbReference>
<dbReference type="Pfam" id="PF07155">
    <property type="entry name" value="ECF-ribofla_trS"/>
    <property type="match status" value="1"/>
</dbReference>
<dbReference type="InterPro" id="IPR009825">
    <property type="entry name" value="ECF_substrate-spec-like"/>
</dbReference>
<feature type="transmembrane region" description="Helical" evidence="3">
    <location>
        <begin position="47"/>
        <end position="72"/>
    </location>
</feature>
<dbReference type="Proteomes" id="UP001628078">
    <property type="component" value="Unassembled WGS sequence"/>
</dbReference>
<gene>
    <name evidence="4" type="ORF">JCM31185_05150</name>
</gene>
<keyword evidence="2 3" id="KW-1133">Transmembrane helix</keyword>
<feature type="transmembrane region" description="Helical" evidence="3">
    <location>
        <begin position="110"/>
        <end position="127"/>
    </location>
</feature>
<keyword evidence="3" id="KW-0472">Membrane</keyword>
<evidence type="ECO:0000256" key="1">
    <source>
        <dbReference type="ARBA" id="ARBA00022692"/>
    </source>
</evidence>
<feature type="transmembrane region" description="Helical" evidence="3">
    <location>
        <begin position="14"/>
        <end position="35"/>
    </location>
</feature>
<evidence type="ECO:0000313" key="5">
    <source>
        <dbReference type="Proteomes" id="UP001628078"/>
    </source>
</evidence>
<feature type="transmembrane region" description="Helical" evidence="3">
    <location>
        <begin position="78"/>
        <end position="98"/>
    </location>
</feature>
<evidence type="ECO:0000256" key="2">
    <source>
        <dbReference type="ARBA" id="ARBA00022989"/>
    </source>
</evidence>
<accession>A0ABQ5JLA5</accession>
<comment type="caution">
    <text evidence="4">The sequence shown here is derived from an EMBL/GenBank/DDBJ whole genome shotgun (WGS) entry which is preliminary data.</text>
</comment>
<feature type="transmembrane region" description="Helical" evidence="3">
    <location>
        <begin position="133"/>
        <end position="158"/>
    </location>
</feature>
<name>A0ABQ5JLA5_9LACO</name>
<dbReference type="PANTHER" id="PTHR37815">
    <property type="entry name" value="UPF0397 PROTEIN BC_2624-RELATED"/>
    <property type="match status" value="1"/>
</dbReference>
<proteinExistence type="predicted"/>
<keyword evidence="1 3" id="KW-0812">Transmembrane</keyword>
<reference evidence="4 5" key="1">
    <citation type="submission" date="2022-03" db="EMBL/GenBank/DDBJ databases">
        <title>Draft genome sequence of Furfurilactobacillus curtus JCM 31185.</title>
        <authorList>
            <person name="Suzuki S."/>
            <person name="Endo A."/>
            <person name="Kajikawa A."/>
        </authorList>
    </citation>
    <scope>NUCLEOTIDE SEQUENCE [LARGE SCALE GENOMIC DNA]</scope>
    <source>
        <strain evidence="4 5">JCM 31185</strain>
    </source>
</reference>
<evidence type="ECO:0000313" key="4">
    <source>
        <dbReference type="EMBL" id="GKT05226.1"/>
    </source>
</evidence>
<sequence>MGNQSPNRGQLQKLMLTAMLVAVTVVISRLFIIPVPMTHGNINLCDAGIFIAALALGPKVGGTVGALSGFLLDLLSGYAQYMFFSLIIHGLEGFLVGYLSQRLSGTMARWLALGIGGVVMVAGYFLADSLLYGPAVGLVGLATNPIQAVVGGVVAWLVTPRVQPYLAK</sequence>
<dbReference type="RefSeq" id="WP_407882479.1">
    <property type="nucleotide sequence ID" value="NZ_BQXO01000001.1"/>
</dbReference>
<protein>
    <submittedName>
        <fullName evidence="4">Membrane protein</fullName>
    </submittedName>
</protein>
<dbReference type="EMBL" id="BQXO01000001">
    <property type="protein sequence ID" value="GKT05226.1"/>
    <property type="molecule type" value="Genomic_DNA"/>
</dbReference>